<proteinExistence type="predicted"/>
<comment type="caution">
    <text evidence="3">The sequence shown here is derived from an EMBL/GenBank/DDBJ whole genome shotgun (WGS) entry which is preliminary data.</text>
</comment>
<sequence>MTTLSMVVLILKGISWLAFSLPIYVACARAADVVYVLEYLATTDRVDRGVRAVSGSDGSTTVPLMLLLAAFVVTFLVTRMITRLIRSGRGPFKDNVTGDGVHVHHAVPGLFLLLVGAVVNTAASTPAIRCLGAIAIGVGASLVLDEFALILHLQDVYWSGEGRASVQAVVLVGVCLSLVCLGFVPVTGSDFQGGPAFVIPTVVLLVVSVWAAWICARKGKYRLALLSIFFFPVAVVGACRLARPGSPWFRKRYAEGSRKRRRAIARVERSDKRWSKRWIWFADLIAGAPQEPDGGSGDVERTSTKRS</sequence>
<evidence type="ECO:0008006" key="5">
    <source>
        <dbReference type="Google" id="ProtNLM"/>
    </source>
</evidence>
<keyword evidence="4" id="KW-1185">Reference proteome</keyword>
<feature type="transmembrane region" description="Helical" evidence="2">
    <location>
        <begin position="131"/>
        <end position="153"/>
    </location>
</feature>
<evidence type="ECO:0000256" key="1">
    <source>
        <dbReference type="SAM" id="MobiDB-lite"/>
    </source>
</evidence>
<gene>
    <name evidence="3" type="ORF">BKA23_0339</name>
</gene>
<evidence type="ECO:0000313" key="4">
    <source>
        <dbReference type="Proteomes" id="UP000318297"/>
    </source>
</evidence>
<evidence type="ECO:0000256" key="2">
    <source>
        <dbReference type="SAM" id="Phobius"/>
    </source>
</evidence>
<protein>
    <recommendedName>
        <fullName evidence="5">Integral membrane protein</fullName>
    </recommendedName>
</protein>
<keyword evidence="2" id="KW-0812">Transmembrane</keyword>
<dbReference type="EMBL" id="VIVQ01000001">
    <property type="protein sequence ID" value="TWE11565.1"/>
    <property type="molecule type" value="Genomic_DNA"/>
</dbReference>
<feature type="transmembrane region" description="Helical" evidence="2">
    <location>
        <begin position="165"/>
        <end position="184"/>
    </location>
</feature>
<feature type="transmembrane region" description="Helical" evidence="2">
    <location>
        <begin position="223"/>
        <end position="243"/>
    </location>
</feature>
<reference evidence="3 4" key="1">
    <citation type="submission" date="2019-06" db="EMBL/GenBank/DDBJ databases">
        <title>Sequencing the genomes of 1000 actinobacteria strains.</title>
        <authorList>
            <person name="Klenk H.-P."/>
        </authorList>
    </citation>
    <scope>NUCLEOTIDE SEQUENCE [LARGE SCALE GENOMIC DNA]</scope>
    <source>
        <strain evidence="3 4">DSM 19560</strain>
    </source>
</reference>
<dbReference type="AlphaFoldDB" id="A0A561E7H2"/>
<dbReference type="Proteomes" id="UP000318297">
    <property type="component" value="Unassembled WGS sequence"/>
</dbReference>
<organism evidence="3 4">
    <name type="scientific">Rudaeicoccus suwonensis</name>
    <dbReference type="NCBI Taxonomy" id="657409"/>
    <lineage>
        <taxon>Bacteria</taxon>
        <taxon>Bacillati</taxon>
        <taxon>Actinomycetota</taxon>
        <taxon>Actinomycetes</taxon>
        <taxon>Micrococcales</taxon>
        <taxon>Dermacoccaceae</taxon>
        <taxon>Rudaeicoccus</taxon>
    </lineage>
</organism>
<evidence type="ECO:0000313" key="3">
    <source>
        <dbReference type="EMBL" id="TWE11565.1"/>
    </source>
</evidence>
<keyword evidence="2" id="KW-1133">Transmembrane helix</keyword>
<keyword evidence="2" id="KW-0472">Membrane</keyword>
<feature type="transmembrane region" description="Helical" evidence="2">
    <location>
        <begin position="62"/>
        <end position="81"/>
    </location>
</feature>
<feature type="transmembrane region" description="Helical" evidence="2">
    <location>
        <begin position="196"/>
        <end position="216"/>
    </location>
</feature>
<feature type="region of interest" description="Disordered" evidence="1">
    <location>
        <begin position="287"/>
        <end position="307"/>
    </location>
</feature>
<feature type="transmembrane region" description="Helical" evidence="2">
    <location>
        <begin position="101"/>
        <end position="119"/>
    </location>
</feature>
<accession>A0A561E7H2</accession>
<feature type="compositionally biased region" description="Basic and acidic residues" evidence="1">
    <location>
        <begin position="298"/>
        <end position="307"/>
    </location>
</feature>
<dbReference type="RefSeq" id="WP_211841564.1">
    <property type="nucleotide sequence ID" value="NZ_VIVQ01000001.1"/>
</dbReference>
<name>A0A561E7H2_9MICO</name>